<dbReference type="SUPFAM" id="SSF53335">
    <property type="entry name" value="S-adenosyl-L-methionine-dependent methyltransferases"/>
    <property type="match status" value="1"/>
</dbReference>
<keyword evidence="8" id="KW-0949">S-adenosyl-L-methionine</keyword>
<keyword evidence="14" id="KW-1185">Reference proteome</keyword>
<gene>
    <name evidence="13" type="ORF">HNR12_003123</name>
</gene>
<feature type="region of interest" description="Disordered" evidence="12">
    <location>
        <begin position="69"/>
        <end position="91"/>
    </location>
</feature>
<dbReference type="GO" id="GO:0004719">
    <property type="term" value="F:protein-L-isoaspartate (D-aspartate) O-methyltransferase activity"/>
    <property type="evidence" value="ECO:0007669"/>
    <property type="project" value="UniProtKB-EC"/>
</dbReference>
<dbReference type="AlphaFoldDB" id="A0A853BQB4"/>
<dbReference type="PANTHER" id="PTHR11579:SF0">
    <property type="entry name" value="PROTEIN-L-ISOASPARTATE(D-ASPARTATE) O-METHYLTRANSFERASE"/>
    <property type="match status" value="1"/>
</dbReference>
<proteinExistence type="inferred from homology"/>
<evidence type="ECO:0000256" key="10">
    <source>
        <dbReference type="ARBA" id="ARBA00031323"/>
    </source>
</evidence>
<sequence>MTALAPQDWQPLAASLAERIGAAGTPWGAAFAAVPRHVFVPSYWTGGPHSTEVGAEDPRWLPTVYSDEPLTVQRRPHPDHPGSTWPTSSSSRPSLMLDMLQALEVDEGHRVLEIGTGTGYNAALLASRLGEDRVVSIDIDPDLVALARGRLHGLNLHPVLAAADGAHGWPAGAPYDRVIATHSVEAVPYPWVAQTRPGGLVLVDVRSVGSPHVGRIARLHVHEDGTARGGFTHCGDGAFMGARTRLDRPEVRRQSHRDLRDARTRTSRVGGAELKNPGLAFAVWAAEPEVIIAPSGAADIAAPDGSWATAPDEPGQVQVAGPRDLWALVEDTRTHWEAAGRPGIEDFTITVAPQGQTIALPHDNAADV</sequence>
<protein>
    <recommendedName>
        <fullName evidence="4">Protein-L-isoaspartate O-methyltransferase</fullName>
        <ecNumber evidence="3">2.1.1.77</ecNumber>
    </recommendedName>
    <alternativeName>
        <fullName evidence="11">L-isoaspartyl protein carboxyl methyltransferase</fullName>
    </alternativeName>
    <alternativeName>
        <fullName evidence="9">Protein L-isoaspartyl methyltransferase</fullName>
    </alternativeName>
    <alternativeName>
        <fullName evidence="10">Protein-beta-aspartate methyltransferase</fullName>
    </alternativeName>
</protein>
<dbReference type="InterPro" id="IPR000682">
    <property type="entry name" value="PCMT"/>
</dbReference>
<reference evidence="13 14" key="1">
    <citation type="submission" date="2020-07" db="EMBL/GenBank/DDBJ databases">
        <title>Sequencing the genomes of 1000 actinobacteria strains.</title>
        <authorList>
            <person name="Klenk H.-P."/>
        </authorList>
    </citation>
    <scope>NUCLEOTIDE SEQUENCE [LARGE SCALE GENOMIC DNA]</scope>
    <source>
        <strain evidence="13 14">DSM 45927</strain>
    </source>
</reference>
<dbReference type="GO" id="GO:0032259">
    <property type="term" value="P:methylation"/>
    <property type="evidence" value="ECO:0007669"/>
    <property type="project" value="UniProtKB-KW"/>
</dbReference>
<evidence type="ECO:0000256" key="11">
    <source>
        <dbReference type="ARBA" id="ARBA00031350"/>
    </source>
</evidence>
<dbReference type="EMBL" id="JACCFO010000001">
    <property type="protein sequence ID" value="NYI96846.1"/>
    <property type="molecule type" value="Genomic_DNA"/>
</dbReference>
<evidence type="ECO:0000256" key="1">
    <source>
        <dbReference type="ARBA" id="ARBA00004496"/>
    </source>
</evidence>
<dbReference type="EC" id="2.1.1.77" evidence="3"/>
<keyword evidence="5" id="KW-0963">Cytoplasm</keyword>
<dbReference type="PANTHER" id="PTHR11579">
    <property type="entry name" value="PROTEIN-L-ISOASPARTATE O-METHYLTRANSFERASE"/>
    <property type="match status" value="1"/>
</dbReference>
<dbReference type="Gene3D" id="3.40.50.150">
    <property type="entry name" value="Vaccinia Virus protein VP39"/>
    <property type="match status" value="1"/>
</dbReference>
<dbReference type="CDD" id="cd02440">
    <property type="entry name" value="AdoMet_MTases"/>
    <property type="match status" value="1"/>
</dbReference>
<evidence type="ECO:0000313" key="13">
    <source>
        <dbReference type="EMBL" id="NYI96846.1"/>
    </source>
</evidence>
<evidence type="ECO:0000256" key="9">
    <source>
        <dbReference type="ARBA" id="ARBA00030757"/>
    </source>
</evidence>
<evidence type="ECO:0000256" key="7">
    <source>
        <dbReference type="ARBA" id="ARBA00022679"/>
    </source>
</evidence>
<evidence type="ECO:0000256" key="5">
    <source>
        <dbReference type="ARBA" id="ARBA00022490"/>
    </source>
</evidence>
<evidence type="ECO:0000256" key="8">
    <source>
        <dbReference type="ARBA" id="ARBA00022691"/>
    </source>
</evidence>
<evidence type="ECO:0000313" key="14">
    <source>
        <dbReference type="Proteomes" id="UP000575985"/>
    </source>
</evidence>
<dbReference type="RefSeq" id="WP_179768145.1">
    <property type="nucleotide sequence ID" value="NZ_JACCFO010000001.1"/>
</dbReference>
<evidence type="ECO:0000256" key="12">
    <source>
        <dbReference type="SAM" id="MobiDB-lite"/>
    </source>
</evidence>
<dbReference type="InterPro" id="IPR029063">
    <property type="entry name" value="SAM-dependent_MTases_sf"/>
</dbReference>
<evidence type="ECO:0000256" key="6">
    <source>
        <dbReference type="ARBA" id="ARBA00022603"/>
    </source>
</evidence>
<name>A0A853BQB4_9ACTN</name>
<accession>A0A853BQB4</accession>
<evidence type="ECO:0000256" key="4">
    <source>
        <dbReference type="ARBA" id="ARBA00013346"/>
    </source>
</evidence>
<comment type="subcellular location">
    <subcellularLocation>
        <location evidence="1">Cytoplasm</location>
    </subcellularLocation>
</comment>
<dbReference type="GO" id="GO:0005737">
    <property type="term" value="C:cytoplasm"/>
    <property type="evidence" value="ECO:0007669"/>
    <property type="project" value="UniProtKB-SubCell"/>
</dbReference>
<evidence type="ECO:0000256" key="3">
    <source>
        <dbReference type="ARBA" id="ARBA00011890"/>
    </source>
</evidence>
<dbReference type="Pfam" id="PF01135">
    <property type="entry name" value="PCMT"/>
    <property type="match status" value="1"/>
</dbReference>
<evidence type="ECO:0000256" key="2">
    <source>
        <dbReference type="ARBA" id="ARBA00005369"/>
    </source>
</evidence>
<organism evidence="13 14">
    <name type="scientific">Streptomonospora nanhaiensis</name>
    <dbReference type="NCBI Taxonomy" id="1323731"/>
    <lineage>
        <taxon>Bacteria</taxon>
        <taxon>Bacillati</taxon>
        <taxon>Actinomycetota</taxon>
        <taxon>Actinomycetes</taxon>
        <taxon>Streptosporangiales</taxon>
        <taxon>Nocardiopsidaceae</taxon>
        <taxon>Streptomonospora</taxon>
    </lineage>
</organism>
<comment type="caution">
    <text evidence="13">The sequence shown here is derived from an EMBL/GenBank/DDBJ whole genome shotgun (WGS) entry which is preliminary data.</text>
</comment>
<keyword evidence="7 13" id="KW-0808">Transferase</keyword>
<dbReference type="Proteomes" id="UP000575985">
    <property type="component" value="Unassembled WGS sequence"/>
</dbReference>
<keyword evidence="6 13" id="KW-0489">Methyltransferase</keyword>
<comment type="similarity">
    <text evidence="2">Belongs to the methyltransferase superfamily. L-isoaspartyl/D-aspartyl protein methyltransferase family.</text>
</comment>